<evidence type="ECO:0000256" key="1">
    <source>
        <dbReference type="ARBA" id="ARBA00022448"/>
    </source>
</evidence>
<evidence type="ECO:0000259" key="6">
    <source>
        <dbReference type="PROSITE" id="PS50893"/>
    </source>
</evidence>
<gene>
    <name evidence="7" type="ORF">ACG0Z6_11365</name>
</gene>
<feature type="domain" description="ABC transporter" evidence="6">
    <location>
        <begin position="18"/>
        <end position="262"/>
    </location>
</feature>
<keyword evidence="5 7" id="KW-0067">ATP-binding</keyword>
<dbReference type="Pfam" id="PF00005">
    <property type="entry name" value="ABC_tran"/>
    <property type="match status" value="1"/>
</dbReference>
<evidence type="ECO:0000256" key="5">
    <source>
        <dbReference type="ARBA" id="ARBA00022840"/>
    </source>
</evidence>
<keyword evidence="3" id="KW-0677">Repeat</keyword>
<organism evidence="7 8">
    <name type="scientific">Roseateles rivi</name>
    <dbReference type="NCBI Taxonomy" id="3299028"/>
    <lineage>
        <taxon>Bacteria</taxon>
        <taxon>Pseudomonadati</taxon>
        <taxon>Pseudomonadota</taxon>
        <taxon>Betaproteobacteria</taxon>
        <taxon>Burkholderiales</taxon>
        <taxon>Sphaerotilaceae</taxon>
        <taxon>Roseateles</taxon>
    </lineage>
</organism>
<dbReference type="PANTHER" id="PTHR43790">
    <property type="entry name" value="CARBOHYDRATE TRANSPORT ATP-BINDING PROTEIN MG119-RELATED"/>
    <property type="match status" value="1"/>
</dbReference>
<name>A0ABW7FX02_9BURK</name>
<evidence type="ECO:0000256" key="2">
    <source>
        <dbReference type="ARBA" id="ARBA00022597"/>
    </source>
</evidence>
<dbReference type="InterPro" id="IPR003439">
    <property type="entry name" value="ABC_transporter-like_ATP-bd"/>
</dbReference>
<dbReference type="GO" id="GO:0005524">
    <property type="term" value="F:ATP binding"/>
    <property type="evidence" value="ECO:0007669"/>
    <property type="project" value="UniProtKB-KW"/>
</dbReference>
<dbReference type="RefSeq" id="WP_394461443.1">
    <property type="nucleotide sequence ID" value="NZ_JBIGHZ010000004.1"/>
</dbReference>
<accession>A0ABW7FX02</accession>
<dbReference type="Proteomes" id="UP001606099">
    <property type="component" value="Unassembled WGS sequence"/>
</dbReference>
<keyword evidence="1" id="KW-0813">Transport</keyword>
<reference evidence="7 8" key="1">
    <citation type="submission" date="2024-08" db="EMBL/GenBank/DDBJ databases">
        <authorList>
            <person name="Lu H."/>
        </authorList>
    </citation>
    <scope>NUCLEOTIDE SEQUENCE [LARGE SCALE GENOMIC DNA]</scope>
    <source>
        <strain evidence="7 8">BYS180W</strain>
    </source>
</reference>
<evidence type="ECO:0000256" key="3">
    <source>
        <dbReference type="ARBA" id="ARBA00022737"/>
    </source>
</evidence>
<dbReference type="InterPro" id="IPR017871">
    <property type="entry name" value="ABC_transporter-like_CS"/>
</dbReference>
<evidence type="ECO:0000256" key="4">
    <source>
        <dbReference type="ARBA" id="ARBA00022741"/>
    </source>
</evidence>
<dbReference type="EMBL" id="JBIGHZ010000004">
    <property type="protein sequence ID" value="MFG6448832.1"/>
    <property type="molecule type" value="Genomic_DNA"/>
</dbReference>
<dbReference type="PROSITE" id="PS00211">
    <property type="entry name" value="ABC_TRANSPORTER_1"/>
    <property type="match status" value="1"/>
</dbReference>
<keyword evidence="4" id="KW-0547">Nucleotide-binding</keyword>
<dbReference type="Gene3D" id="3.40.50.300">
    <property type="entry name" value="P-loop containing nucleotide triphosphate hydrolases"/>
    <property type="match status" value="1"/>
</dbReference>
<dbReference type="PROSITE" id="PS50893">
    <property type="entry name" value="ABC_TRANSPORTER_2"/>
    <property type="match status" value="1"/>
</dbReference>
<comment type="caution">
    <text evidence="7">The sequence shown here is derived from an EMBL/GenBank/DDBJ whole genome shotgun (WGS) entry which is preliminary data.</text>
</comment>
<dbReference type="InterPro" id="IPR027417">
    <property type="entry name" value="P-loop_NTPase"/>
</dbReference>
<keyword evidence="8" id="KW-1185">Reference proteome</keyword>
<dbReference type="PANTHER" id="PTHR43790:SF9">
    <property type="entry name" value="GALACTOFURANOSE TRANSPORTER ATP-BINDING PROTEIN YTFR"/>
    <property type="match status" value="1"/>
</dbReference>
<dbReference type="SUPFAM" id="SSF52540">
    <property type="entry name" value="P-loop containing nucleoside triphosphate hydrolases"/>
    <property type="match status" value="1"/>
</dbReference>
<dbReference type="InterPro" id="IPR050107">
    <property type="entry name" value="ABC_carbohydrate_import_ATPase"/>
</dbReference>
<dbReference type="CDD" id="cd03215">
    <property type="entry name" value="ABC_Carb_Monos_II"/>
    <property type="match status" value="1"/>
</dbReference>
<sequence>MSLFDVGAGSPGASAGELASPPLSLLEAQSVTLRAGAAPTSLSLRPGQLLGLAGLEGQGQEAFLETLAGWRRPHSGRVIGPRGAELRHLRDAAAQGVAYLPRDRRASGIFPTLSIMDNFAMATLGQDVRLGWISHKARRQRYEQMQQRLDIVARDAELPITALSGGNQQKVLLARLLALAPRVLLLNDPTRGVDVATRQLLYRVLGELAAQGMSLVILSTEVDEVCALCEEVLVFREGSVSAHLQGADTQVEAVMAAMFGRKA</sequence>
<evidence type="ECO:0000313" key="8">
    <source>
        <dbReference type="Proteomes" id="UP001606099"/>
    </source>
</evidence>
<protein>
    <submittedName>
        <fullName evidence="7">ATP-binding cassette domain-containing protein</fullName>
    </submittedName>
</protein>
<proteinExistence type="predicted"/>
<evidence type="ECO:0000313" key="7">
    <source>
        <dbReference type="EMBL" id="MFG6448832.1"/>
    </source>
</evidence>
<keyword evidence="2" id="KW-0762">Sugar transport</keyword>